<keyword evidence="1" id="KW-1133">Transmembrane helix</keyword>
<proteinExistence type="predicted"/>
<sequence>MIVNLTYFKKQWPGFSSFGITNCRASSPNPRRTLYTLTALQFWLQLLSIIFLASCVLSQWYSDQFHKFSHLNPNGYRFVKFNYHASIVFQISDFIVSVYASFHLRNATSLYNNIQDVRIWIVVNNIYLLWTLTCFIFSSNTCESSIEICIRATTVGLFACYKVYIVYEIYKNDKSSYIFLEQGSMFTNDSSKLSNNGNQPSIPGVGRPVILEVLTEVEEQEKF</sequence>
<dbReference type="GeneID" id="112690550"/>
<reference evidence="3" key="1">
    <citation type="submission" date="2025-08" db="UniProtKB">
        <authorList>
            <consortium name="RefSeq"/>
        </authorList>
    </citation>
    <scope>IDENTIFICATION</scope>
    <source>
        <tissue evidence="3">Whole body</tissue>
    </source>
</reference>
<accession>A0A8B8GC42</accession>
<keyword evidence="1" id="KW-0472">Membrane</keyword>
<dbReference type="OrthoDB" id="6588470at2759"/>
<feature type="transmembrane region" description="Helical" evidence="1">
    <location>
        <begin position="34"/>
        <end position="61"/>
    </location>
</feature>
<dbReference type="Proteomes" id="UP000694846">
    <property type="component" value="Unplaced"/>
</dbReference>
<feature type="transmembrane region" description="Helical" evidence="1">
    <location>
        <begin position="81"/>
        <end position="105"/>
    </location>
</feature>
<protein>
    <submittedName>
        <fullName evidence="3">Uncharacterized protein LOC112690550</fullName>
    </submittedName>
</protein>
<feature type="transmembrane region" description="Helical" evidence="1">
    <location>
        <begin position="117"/>
        <end position="138"/>
    </location>
</feature>
<evidence type="ECO:0000313" key="3">
    <source>
        <dbReference type="RefSeq" id="XP_025420370.1"/>
    </source>
</evidence>
<dbReference type="AlphaFoldDB" id="A0A8B8GC42"/>
<dbReference type="RefSeq" id="XP_025420370.1">
    <property type="nucleotide sequence ID" value="XM_025564585.1"/>
</dbReference>
<evidence type="ECO:0000313" key="2">
    <source>
        <dbReference type="Proteomes" id="UP000694846"/>
    </source>
</evidence>
<keyword evidence="2" id="KW-1185">Reference proteome</keyword>
<gene>
    <name evidence="3" type="primary">LOC112690550</name>
</gene>
<name>A0A8B8GC42_9HEMI</name>
<evidence type="ECO:0000256" key="1">
    <source>
        <dbReference type="SAM" id="Phobius"/>
    </source>
</evidence>
<keyword evidence="1" id="KW-0812">Transmembrane</keyword>
<organism evidence="2 3">
    <name type="scientific">Sipha flava</name>
    <name type="common">yellow sugarcane aphid</name>
    <dbReference type="NCBI Taxonomy" id="143950"/>
    <lineage>
        <taxon>Eukaryota</taxon>
        <taxon>Metazoa</taxon>
        <taxon>Ecdysozoa</taxon>
        <taxon>Arthropoda</taxon>
        <taxon>Hexapoda</taxon>
        <taxon>Insecta</taxon>
        <taxon>Pterygota</taxon>
        <taxon>Neoptera</taxon>
        <taxon>Paraneoptera</taxon>
        <taxon>Hemiptera</taxon>
        <taxon>Sternorrhyncha</taxon>
        <taxon>Aphidomorpha</taxon>
        <taxon>Aphidoidea</taxon>
        <taxon>Aphididae</taxon>
        <taxon>Sipha</taxon>
    </lineage>
</organism>